<dbReference type="PANTHER" id="PTHR33908:SF3">
    <property type="entry name" value="UNDECAPRENYL PHOSPHATE-ALPHA-4-AMINO-4-DEOXY-L-ARABINOSE ARABINOSYL TRANSFERASE"/>
    <property type="match status" value="1"/>
</dbReference>
<accession>U7UME3</accession>
<feature type="transmembrane region" description="Helical" evidence="8">
    <location>
        <begin position="320"/>
        <end position="336"/>
    </location>
</feature>
<dbReference type="Proteomes" id="UP000017090">
    <property type="component" value="Unassembled WGS sequence"/>
</dbReference>
<evidence type="ECO:0000256" key="5">
    <source>
        <dbReference type="ARBA" id="ARBA00022692"/>
    </source>
</evidence>
<evidence type="ECO:0000256" key="4">
    <source>
        <dbReference type="ARBA" id="ARBA00022679"/>
    </source>
</evidence>
<dbReference type="Pfam" id="PF13231">
    <property type="entry name" value="PMT_2"/>
    <property type="match status" value="1"/>
</dbReference>
<dbReference type="InterPro" id="IPR038731">
    <property type="entry name" value="RgtA/B/C-like"/>
</dbReference>
<dbReference type="EC" id="2.4.1.109" evidence="10"/>
<evidence type="ECO:0000256" key="6">
    <source>
        <dbReference type="ARBA" id="ARBA00022989"/>
    </source>
</evidence>
<dbReference type="eggNOG" id="COG1807">
    <property type="taxonomic scope" value="Bacteria"/>
</dbReference>
<feature type="transmembrane region" description="Helical" evidence="8">
    <location>
        <begin position="84"/>
        <end position="105"/>
    </location>
</feature>
<keyword evidence="6 8" id="KW-1133">Transmembrane helix</keyword>
<keyword evidence="5 8" id="KW-0812">Transmembrane</keyword>
<dbReference type="PATRIC" id="fig|1111454.3.peg.880"/>
<keyword evidence="7 8" id="KW-0472">Membrane</keyword>
<comment type="caution">
    <text evidence="10">The sequence shown here is derived from an EMBL/GenBank/DDBJ whole genome shotgun (WGS) entry which is preliminary data.</text>
</comment>
<evidence type="ECO:0000256" key="7">
    <source>
        <dbReference type="ARBA" id="ARBA00023136"/>
    </source>
</evidence>
<reference evidence="10 11" key="1">
    <citation type="submission" date="2013-09" db="EMBL/GenBank/DDBJ databases">
        <authorList>
            <person name="Durkin A.S."/>
            <person name="Haft D.R."/>
            <person name="McCorrison J."/>
            <person name="Torralba M."/>
            <person name="Gillis M."/>
            <person name="Haft D.H."/>
            <person name="Methe B."/>
            <person name="Sutton G."/>
            <person name="Nelson K.E."/>
        </authorList>
    </citation>
    <scope>NUCLEOTIDE SEQUENCE [LARGE SCALE GENOMIC DNA]</scope>
    <source>
        <strain evidence="10 11">BV3C16-1</strain>
    </source>
</reference>
<dbReference type="STRING" id="1111454.HMPREF1250_0707"/>
<evidence type="ECO:0000256" key="3">
    <source>
        <dbReference type="ARBA" id="ARBA00022676"/>
    </source>
</evidence>
<proteinExistence type="predicted"/>
<dbReference type="OrthoDB" id="9775035at2"/>
<evidence type="ECO:0000259" key="9">
    <source>
        <dbReference type="Pfam" id="PF13231"/>
    </source>
</evidence>
<protein>
    <submittedName>
        <fullName evidence="10">Dolichyl-phosphate-mannose-protein mannosyltransferase</fullName>
        <ecNumber evidence="10">2.4.1.109</ecNumber>
    </submittedName>
</protein>
<dbReference type="EMBL" id="AWXA01000021">
    <property type="protein sequence ID" value="ERT60471.1"/>
    <property type="molecule type" value="Genomic_DNA"/>
</dbReference>
<feature type="transmembrane region" description="Helical" evidence="8">
    <location>
        <begin position="256"/>
        <end position="274"/>
    </location>
</feature>
<feature type="transmembrane region" description="Helical" evidence="8">
    <location>
        <begin position="134"/>
        <end position="155"/>
    </location>
</feature>
<dbReference type="GO" id="GO:0005886">
    <property type="term" value="C:plasma membrane"/>
    <property type="evidence" value="ECO:0007669"/>
    <property type="project" value="UniProtKB-SubCell"/>
</dbReference>
<feature type="transmembrane region" description="Helical" evidence="8">
    <location>
        <begin position="348"/>
        <end position="367"/>
    </location>
</feature>
<keyword evidence="3 10" id="KW-0328">Glycosyltransferase</keyword>
<feature type="transmembrane region" description="Helical" evidence="8">
    <location>
        <begin position="161"/>
        <end position="194"/>
    </location>
</feature>
<keyword evidence="4 10" id="KW-0808">Transferase</keyword>
<organism evidence="10 11">
    <name type="scientific">Megasphaera vaginalis</name>
    <name type="common">ex Srinivasan et al. 2021</name>
    <dbReference type="NCBI Taxonomy" id="1111454"/>
    <lineage>
        <taxon>Bacteria</taxon>
        <taxon>Bacillati</taxon>
        <taxon>Bacillota</taxon>
        <taxon>Negativicutes</taxon>
        <taxon>Veillonellales</taxon>
        <taxon>Veillonellaceae</taxon>
        <taxon>Megasphaera</taxon>
    </lineage>
</organism>
<dbReference type="GO" id="GO:0009103">
    <property type="term" value="P:lipopolysaccharide biosynthetic process"/>
    <property type="evidence" value="ECO:0007669"/>
    <property type="project" value="UniProtKB-ARBA"/>
</dbReference>
<dbReference type="GO" id="GO:0010041">
    <property type="term" value="P:response to iron(III) ion"/>
    <property type="evidence" value="ECO:0007669"/>
    <property type="project" value="TreeGrafter"/>
</dbReference>
<evidence type="ECO:0000256" key="8">
    <source>
        <dbReference type="SAM" id="Phobius"/>
    </source>
</evidence>
<evidence type="ECO:0000256" key="1">
    <source>
        <dbReference type="ARBA" id="ARBA00004651"/>
    </source>
</evidence>
<evidence type="ECO:0000313" key="10">
    <source>
        <dbReference type="EMBL" id="ERT60471.1"/>
    </source>
</evidence>
<evidence type="ECO:0000256" key="2">
    <source>
        <dbReference type="ARBA" id="ARBA00022475"/>
    </source>
</evidence>
<dbReference type="RefSeq" id="WP_023053354.1">
    <property type="nucleotide sequence ID" value="NZ_AWXA01000021.1"/>
</dbReference>
<feature type="transmembrane region" description="Helical" evidence="8">
    <location>
        <begin position="206"/>
        <end position="223"/>
    </location>
</feature>
<dbReference type="InterPro" id="IPR050297">
    <property type="entry name" value="LipidA_mod_glycosyltrf_83"/>
</dbReference>
<evidence type="ECO:0000313" key="11">
    <source>
        <dbReference type="Proteomes" id="UP000017090"/>
    </source>
</evidence>
<name>U7UME3_9FIRM</name>
<sequence length="488" mass="55442">MKRLRQEHPYLVLLFFALFLYLLGNNLLAVTDTSESNYALTAKEMVQSGDWISPQIFGRYWYDKPIFYYWELALSFKLFGFNEFAARFPSAVMGTLSLLFTYWFANRAYDAKTAWRAAVILGTSTEFFLLSKAVITDASLFLFTSAAIAFFYLGYKENARYYYGCYLFAALATLTKDPIGLFLPGFAALVFLFLKKDLHEFMRLHFFSGMMLFFSLTGLWYGTMYCLHGADFLINFLGVHNVLRATVSEHPGQNKWYFYLIVYAVGFLPWSFILPVSLYKKWKRHDLQFRKAADITRLLLIYMAVILIFFELVATKYSTYTFPALFSFAILSAVLWKDAAVPVKAVGASCFAIYIALTLLFAPTIMLRQSGKEIGTQLRVMDTTAGPICFDGFYRTSAVFYSDKKIYATAPAADLEKLKPHGLSWNAKNVMPMMAIEGATTTPGSTLVREAQKPITPALFLQQWGITTAGPGDTSEETVNKYTILQKK</sequence>
<dbReference type="GO" id="GO:0004169">
    <property type="term" value="F:dolichyl-phosphate-mannose-protein mannosyltransferase activity"/>
    <property type="evidence" value="ECO:0007669"/>
    <property type="project" value="UniProtKB-EC"/>
</dbReference>
<gene>
    <name evidence="10" type="ORF">HMPREF1250_0707</name>
</gene>
<feature type="domain" description="Glycosyltransferase RgtA/B/C/D-like" evidence="9">
    <location>
        <begin position="63"/>
        <end position="215"/>
    </location>
</feature>
<keyword evidence="2" id="KW-1003">Cell membrane</keyword>
<dbReference type="PANTHER" id="PTHR33908">
    <property type="entry name" value="MANNOSYLTRANSFERASE YKCB-RELATED"/>
    <property type="match status" value="1"/>
</dbReference>
<keyword evidence="11" id="KW-1185">Reference proteome</keyword>
<feature type="transmembrane region" description="Helical" evidence="8">
    <location>
        <begin position="295"/>
        <end position="314"/>
    </location>
</feature>
<comment type="subcellular location">
    <subcellularLocation>
        <location evidence="1">Cell membrane</location>
        <topology evidence="1">Multi-pass membrane protein</topology>
    </subcellularLocation>
</comment>
<dbReference type="GO" id="GO:0016763">
    <property type="term" value="F:pentosyltransferase activity"/>
    <property type="evidence" value="ECO:0007669"/>
    <property type="project" value="TreeGrafter"/>
</dbReference>
<dbReference type="AlphaFoldDB" id="U7UME3"/>